<proteinExistence type="predicted"/>
<keyword evidence="4" id="KW-0175">Coiled coil</keyword>
<dbReference type="EMBL" id="BMFD01000004">
    <property type="protein sequence ID" value="GGC37892.1"/>
    <property type="molecule type" value="Genomic_DNA"/>
</dbReference>
<evidence type="ECO:0000256" key="5">
    <source>
        <dbReference type="SAM" id="Phobius"/>
    </source>
</evidence>
<comment type="caution">
    <text evidence="7">The sequence shown here is derived from an EMBL/GenBank/DDBJ whole genome shotgun (WGS) entry which is preliminary data.</text>
</comment>
<evidence type="ECO:0000256" key="2">
    <source>
        <dbReference type="ARBA" id="ARBA00022737"/>
    </source>
</evidence>
<gene>
    <name evidence="7" type="ORF">GCM10010993_16010</name>
</gene>
<keyword evidence="5" id="KW-0812">Transmembrane</keyword>
<evidence type="ECO:0000313" key="8">
    <source>
        <dbReference type="Proteomes" id="UP000635885"/>
    </source>
</evidence>
<reference evidence="8" key="1">
    <citation type="journal article" date="2019" name="Int. J. Syst. Evol. Microbiol.">
        <title>The Global Catalogue of Microorganisms (GCM) 10K type strain sequencing project: providing services to taxonomists for standard genome sequencing and annotation.</title>
        <authorList>
            <consortium name="The Broad Institute Genomics Platform"/>
            <consortium name="The Broad Institute Genome Sequencing Center for Infectious Disease"/>
            <person name="Wu L."/>
            <person name="Ma J."/>
        </authorList>
    </citation>
    <scope>NUCLEOTIDE SEQUENCE [LARGE SCALE GENOMIC DNA]</scope>
    <source>
        <strain evidence="8">CGMCC 1.12479</strain>
    </source>
</reference>
<dbReference type="SMART" id="SM00320">
    <property type="entry name" value="WD40"/>
    <property type="match status" value="4"/>
</dbReference>
<feature type="transmembrane region" description="Helical" evidence="5">
    <location>
        <begin position="495"/>
        <end position="514"/>
    </location>
</feature>
<dbReference type="Pfam" id="PF20703">
    <property type="entry name" value="nSTAND1"/>
    <property type="match status" value="1"/>
</dbReference>
<dbReference type="Gene3D" id="2.130.10.10">
    <property type="entry name" value="YVTN repeat-like/Quinoprotein amine dehydrogenase"/>
    <property type="match status" value="2"/>
</dbReference>
<dbReference type="InterPro" id="IPR027417">
    <property type="entry name" value="P-loop_NTPase"/>
</dbReference>
<keyword evidence="5" id="KW-0472">Membrane</keyword>
<evidence type="ECO:0000256" key="3">
    <source>
        <dbReference type="PROSITE-ProRule" id="PRU00221"/>
    </source>
</evidence>
<evidence type="ECO:0000256" key="4">
    <source>
        <dbReference type="SAM" id="Coils"/>
    </source>
</evidence>
<accession>A0ABQ1MEQ2</accession>
<feature type="coiled-coil region" evidence="4">
    <location>
        <begin position="644"/>
        <end position="671"/>
    </location>
</feature>
<feature type="domain" description="Novel STAND NTPase 1" evidence="6">
    <location>
        <begin position="16"/>
        <end position="425"/>
    </location>
</feature>
<dbReference type="Proteomes" id="UP000635885">
    <property type="component" value="Unassembled WGS sequence"/>
</dbReference>
<dbReference type="InterPro" id="IPR015943">
    <property type="entry name" value="WD40/YVTN_repeat-like_dom_sf"/>
</dbReference>
<evidence type="ECO:0000256" key="1">
    <source>
        <dbReference type="ARBA" id="ARBA00022574"/>
    </source>
</evidence>
<dbReference type="PROSITE" id="PS50082">
    <property type="entry name" value="WD_REPEATS_2"/>
    <property type="match status" value="1"/>
</dbReference>
<dbReference type="SUPFAM" id="SSF52540">
    <property type="entry name" value="P-loop containing nucleoside triphosphate hydrolases"/>
    <property type="match status" value="1"/>
</dbReference>
<organism evidence="7 8">
    <name type="scientific">Belliella aquatica</name>
    <dbReference type="NCBI Taxonomy" id="1323734"/>
    <lineage>
        <taxon>Bacteria</taxon>
        <taxon>Pseudomonadati</taxon>
        <taxon>Bacteroidota</taxon>
        <taxon>Cytophagia</taxon>
        <taxon>Cytophagales</taxon>
        <taxon>Cyclobacteriaceae</taxon>
        <taxon>Belliella</taxon>
    </lineage>
</organism>
<dbReference type="PANTHER" id="PTHR19848:SF0">
    <property type="entry name" value="NOTCHLESS PROTEIN HOMOLOG 1"/>
    <property type="match status" value="1"/>
</dbReference>
<protein>
    <recommendedName>
        <fullName evidence="6">Novel STAND NTPase 1 domain-containing protein</fullName>
    </recommendedName>
</protein>
<keyword evidence="1 3" id="KW-0853">WD repeat</keyword>
<evidence type="ECO:0000313" key="7">
    <source>
        <dbReference type="EMBL" id="GGC37892.1"/>
    </source>
</evidence>
<name>A0ABQ1MEQ2_9BACT</name>
<dbReference type="InterPro" id="IPR036322">
    <property type="entry name" value="WD40_repeat_dom_sf"/>
</dbReference>
<sequence>MGLQHHQSEQGKSNIEFLPGRQRQIYDLLSLFQTSQLIGLFGENGAGKTSLVERGLLPELQSGFLGIGGRKWNTISIRPGISPIENLAAGFNQLAVLNGKQKLEEEVLLSKTMKSNHEGLRIASSKYLSASNGFNSLLIIDNFEDLFQFKNVAENQADWDRTVKSFIANICKCATNTGVPIYFLILLRSDFVTSIFEHRQLHEMLSNAQYSLPPFRKAEFMEVIESMLKPHQVLIDQEARDTLYLELGNDLKNLTLLKLFFTKMILNLNESSQKQINREILQAISIEQLYAELIESFFNQKSASEKKLIEKIFKQITVVQEGSRQRKPIQTEQLLKVTGADLTTLGPLLYQLQEEFKFLLEIINPFQERIEVRDQNAISRASVINIKNEQFIAFWPRLADWIKEEKESQELYKRLSETAEMFDQELTGYLKPPDLDYALIWYEKYKPDELWANQFNKNHQKTIHYLLESKSKFQQELVKKEVEQKEKIKRIRKTGFYILLSSLIILVVIAIFAIDAKKQEAIAHNAREKAEREKERAGLEKERADLLYNEAQKAMKEAQTNEQLALLEKNRADEEYLRANYLRAEAENQKLQIQEAFQALDQKSDELNLTVSELQVSDSLKGVATKAAESARAYQESINKILSLRNQLQKKDYQKEELDNLLKEIQEAYQSYKFSSLAFKGAALPNNDLYQILLDVRKDLINVKALNGIANDIASLQNGLRKINVSSSGILAAGGDDGILLYTKQAITKGDLELKQISIGQDRIRALAFINAKEVAIGTVNGKLFRFDTNTASLSPIAIGNLSNQIIEQLIPTKAGLFVLTAGKVLRLNPFTAGETAQINQIFAKRIFKLNDQKILVVSQDNTLLVLDTATLQWQSIGSDLKKTSISALVADGDRLFLGLENGDIYVCEALQIGSNFSIKTEFVVSAHLTRITSLAFDPSSQKLFTASLDQKANIFDLSLRRLGKDYITNHLLRIEGFDKWIWDFALVKNQEEDAILTVDENGELKIWQTGTEMLYKEIFLNREMSNKPAK</sequence>
<keyword evidence="2" id="KW-0677">Repeat</keyword>
<dbReference type="SUPFAM" id="SSF50978">
    <property type="entry name" value="WD40 repeat-like"/>
    <property type="match status" value="1"/>
</dbReference>
<feature type="repeat" description="WD" evidence="3">
    <location>
        <begin position="925"/>
        <end position="959"/>
    </location>
</feature>
<dbReference type="RefSeq" id="WP_188441536.1">
    <property type="nucleotide sequence ID" value="NZ_BMFD01000004.1"/>
</dbReference>
<dbReference type="InterPro" id="IPR001680">
    <property type="entry name" value="WD40_rpt"/>
</dbReference>
<keyword evidence="5" id="KW-1133">Transmembrane helix</keyword>
<dbReference type="InterPro" id="IPR049052">
    <property type="entry name" value="nSTAND1"/>
</dbReference>
<feature type="coiled-coil region" evidence="4">
    <location>
        <begin position="516"/>
        <end position="606"/>
    </location>
</feature>
<dbReference type="PANTHER" id="PTHR19848">
    <property type="entry name" value="WD40 REPEAT PROTEIN"/>
    <property type="match status" value="1"/>
</dbReference>
<keyword evidence="8" id="KW-1185">Reference proteome</keyword>
<evidence type="ECO:0000259" key="6">
    <source>
        <dbReference type="Pfam" id="PF20703"/>
    </source>
</evidence>